<accession>R7T466</accession>
<evidence type="ECO:0000256" key="4">
    <source>
        <dbReference type="ARBA" id="ARBA00022448"/>
    </source>
</evidence>
<comment type="pathway">
    <text evidence="2">Protein modification; protein ubiquitination.</text>
</comment>
<keyword evidence="4" id="KW-0813">Transport</keyword>
<evidence type="ECO:0000256" key="14">
    <source>
        <dbReference type="ARBA" id="ARBA00023140"/>
    </source>
</evidence>
<keyword evidence="14" id="KW-0576">Peroxisome</keyword>
<evidence type="ECO:0000256" key="5">
    <source>
        <dbReference type="ARBA" id="ARBA00022679"/>
    </source>
</evidence>
<dbReference type="Gene3D" id="3.30.40.10">
    <property type="entry name" value="Zinc/RING finger domain, C3HC4 (zinc finger)"/>
    <property type="match status" value="1"/>
</dbReference>
<dbReference type="SUPFAM" id="SSF57850">
    <property type="entry name" value="RING/U-box"/>
    <property type="match status" value="1"/>
</dbReference>
<dbReference type="FunCoup" id="R7T466">
    <property type="interactions" value="1053"/>
</dbReference>
<protein>
    <recommendedName>
        <fullName evidence="18">Peroxisome biogenesis factor 2</fullName>
        <ecNumber evidence="17">2.3.2.36</ecNumber>
    </recommendedName>
    <alternativeName>
        <fullName evidence="15">Peroxin-2</fullName>
    </alternativeName>
</protein>
<proteinExistence type="inferred from homology"/>
<keyword evidence="9" id="KW-0833">Ubl conjugation pathway</keyword>
<keyword evidence="10" id="KW-0862">Zinc</keyword>
<comment type="catalytic activity">
    <reaction evidence="16">
        <text>[E2 ubiquitin-conjugating enzyme]-S-ubiquitinyl-L-cysteine + [acceptor protein]-L-cysteine = [E2 ubiquitin-conjugating enzyme]-L-cysteine + [acceptor protein]-S-ubiquitinyl-L-cysteine.</text>
        <dbReference type="EC" id="2.3.2.36"/>
    </reaction>
</comment>
<keyword evidence="5" id="KW-0808">Transferase</keyword>
<name>R7T466_CAPTE</name>
<evidence type="ECO:0000256" key="19">
    <source>
        <dbReference type="PROSITE-ProRule" id="PRU00175"/>
    </source>
</evidence>
<dbReference type="InterPro" id="IPR006845">
    <property type="entry name" value="Pex_N"/>
</dbReference>
<dbReference type="STRING" id="283909.R7T466"/>
<keyword evidence="24" id="KW-1185">Reference proteome</keyword>
<keyword evidence="6 20" id="KW-0812">Transmembrane</keyword>
<comment type="similarity">
    <text evidence="3">Belongs to the pex2/pex10/pex12 family.</text>
</comment>
<evidence type="ECO:0000256" key="15">
    <source>
        <dbReference type="ARBA" id="ARBA00032511"/>
    </source>
</evidence>
<dbReference type="EMBL" id="KB312253">
    <property type="protein sequence ID" value="ELT87556.1"/>
    <property type="molecule type" value="Genomic_DNA"/>
</dbReference>
<evidence type="ECO:0000256" key="18">
    <source>
        <dbReference type="ARBA" id="ARBA00034543"/>
    </source>
</evidence>
<dbReference type="Pfam" id="PF04757">
    <property type="entry name" value="Pex2_Pex12"/>
    <property type="match status" value="1"/>
</dbReference>
<dbReference type="InterPro" id="IPR045859">
    <property type="entry name" value="RING-HC_PEX2"/>
</dbReference>
<dbReference type="InterPro" id="IPR017907">
    <property type="entry name" value="Znf_RING_CS"/>
</dbReference>
<dbReference type="AlphaFoldDB" id="R7T466"/>
<comment type="subcellular location">
    <subcellularLocation>
        <location evidence="1">Peroxisome membrane</location>
        <topology evidence="1">Multi-pass membrane protein</topology>
    </subcellularLocation>
</comment>
<evidence type="ECO:0000256" key="10">
    <source>
        <dbReference type="ARBA" id="ARBA00022833"/>
    </source>
</evidence>
<dbReference type="EMBL" id="AMQN01015821">
    <property type="status" value="NOT_ANNOTATED_CDS"/>
    <property type="molecule type" value="Genomic_DNA"/>
</dbReference>
<evidence type="ECO:0000256" key="11">
    <source>
        <dbReference type="ARBA" id="ARBA00022927"/>
    </source>
</evidence>
<dbReference type="PROSITE" id="PS50089">
    <property type="entry name" value="ZF_RING_2"/>
    <property type="match status" value="1"/>
</dbReference>
<dbReference type="PROSITE" id="PS00518">
    <property type="entry name" value="ZF_RING_1"/>
    <property type="match status" value="1"/>
</dbReference>
<reference evidence="23" key="3">
    <citation type="submission" date="2015-06" db="UniProtKB">
        <authorList>
            <consortium name="EnsemblMetazoa"/>
        </authorList>
    </citation>
    <scope>IDENTIFICATION</scope>
</reference>
<dbReference type="GO" id="GO:0061630">
    <property type="term" value="F:ubiquitin protein ligase activity"/>
    <property type="evidence" value="ECO:0007669"/>
    <property type="project" value="UniProtKB-EC"/>
</dbReference>
<feature type="transmembrane region" description="Helical" evidence="20">
    <location>
        <begin position="231"/>
        <end position="249"/>
    </location>
</feature>
<evidence type="ECO:0000259" key="21">
    <source>
        <dbReference type="PROSITE" id="PS50089"/>
    </source>
</evidence>
<organism evidence="22">
    <name type="scientific">Capitella teleta</name>
    <name type="common">Polychaete worm</name>
    <dbReference type="NCBI Taxonomy" id="283909"/>
    <lineage>
        <taxon>Eukaryota</taxon>
        <taxon>Metazoa</taxon>
        <taxon>Spiralia</taxon>
        <taxon>Lophotrochozoa</taxon>
        <taxon>Annelida</taxon>
        <taxon>Polychaeta</taxon>
        <taxon>Sedentaria</taxon>
        <taxon>Scolecida</taxon>
        <taxon>Capitellidae</taxon>
        <taxon>Capitella</taxon>
    </lineage>
</organism>
<dbReference type="InterPro" id="IPR013083">
    <property type="entry name" value="Znf_RING/FYVE/PHD"/>
</dbReference>
<evidence type="ECO:0000313" key="23">
    <source>
        <dbReference type="EnsemblMetazoa" id="CapteP224482"/>
    </source>
</evidence>
<dbReference type="Proteomes" id="UP000014760">
    <property type="component" value="Unassembled WGS sequence"/>
</dbReference>
<evidence type="ECO:0000256" key="3">
    <source>
        <dbReference type="ARBA" id="ARBA00008704"/>
    </source>
</evidence>
<reference evidence="24" key="1">
    <citation type="submission" date="2012-12" db="EMBL/GenBank/DDBJ databases">
        <authorList>
            <person name="Hellsten U."/>
            <person name="Grimwood J."/>
            <person name="Chapman J.A."/>
            <person name="Shapiro H."/>
            <person name="Aerts A."/>
            <person name="Otillar R.P."/>
            <person name="Terry A.Y."/>
            <person name="Boore J.L."/>
            <person name="Simakov O."/>
            <person name="Marletaz F."/>
            <person name="Cho S.-J."/>
            <person name="Edsinger-Gonzales E."/>
            <person name="Havlak P."/>
            <person name="Kuo D.-H."/>
            <person name="Larsson T."/>
            <person name="Lv J."/>
            <person name="Arendt D."/>
            <person name="Savage R."/>
            <person name="Osoegawa K."/>
            <person name="de Jong P."/>
            <person name="Lindberg D.R."/>
            <person name="Seaver E.C."/>
            <person name="Weisblat D.A."/>
            <person name="Putnam N.H."/>
            <person name="Grigoriev I.V."/>
            <person name="Rokhsar D.S."/>
        </authorList>
    </citation>
    <scope>NUCLEOTIDE SEQUENCE</scope>
    <source>
        <strain evidence="24">I ESC-2004</strain>
    </source>
</reference>
<dbReference type="PANTHER" id="PTHR48178">
    <property type="entry name" value="PEROXISOME BIOGENESIS FACTOR 2"/>
    <property type="match status" value="1"/>
</dbReference>
<dbReference type="OrthoDB" id="1701437at2759"/>
<gene>
    <name evidence="22" type="ORF">CAPTEDRAFT_224482</name>
</gene>
<dbReference type="CDD" id="cd16526">
    <property type="entry name" value="RING-HC_PEX2"/>
    <property type="match status" value="1"/>
</dbReference>
<evidence type="ECO:0000256" key="16">
    <source>
        <dbReference type="ARBA" id="ARBA00034438"/>
    </source>
</evidence>
<evidence type="ECO:0000256" key="17">
    <source>
        <dbReference type="ARBA" id="ARBA00034523"/>
    </source>
</evidence>
<evidence type="ECO:0000256" key="9">
    <source>
        <dbReference type="ARBA" id="ARBA00022786"/>
    </source>
</evidence>
<evidence type="ECO:0000256" key="6">
    <source>
        <dbReference type="ARBA" id="ARBA00022692"/>
    </source>
</evidence>
<keyword evidence="13 20" id="KW-0472">Membrane</keyword>
<evidence type="ECO:0000256" key="8">
    <source>
        <dbReference type="ARBA" id="ARBA00022771"/>
    </source>
</evidence>
<evidence type="ECO:0000256" key="2">
    <source>
        <dbReference type="ARBA" id="ARBA00004906"/>
    </source>
</evidence>
<sequence>MATSCCAGNQKDLAAAMQRHRFTTTQRLRTFLVMADDKTRNEAGNIRDALRVSQLDATELDTQLFEVIKAQLNNIFTYFKPQFLVKYSPEINAIIRSILWKYSVGSDASTIGQQLLDLKYMNTRSTCPDDLWMTRRQRLAHACLFVGLPWLDERKAQLKASTSSVPHSEHFWYAVQWISKAVRILSLLNFLVFLTRGRYQKLSERLLGIAAVFPHPVGSRQIGFEYLDRELLWHGFAEFLFFILPLINFRRMKNFFSRHLSLRSPATKEQRSERDFTECTVCGLWPFNPQQIGCKHIFCYYCIQSNYAADVRFTCPECGHGIAGADGIAPVVLETGS</sequence>
<evidence type="ECO:0000256" key="13">
    <source>
        <dbReference type="ARBA" id="ARBA00023136"/>
    </source>
</evidence>
<reference evidence="22 24" key="2">
    <citation type="journal article" date="2013" name="Nature">
        <title>Insights into bilaterian evolution from three spiralian genomes.</title>
        <authorList>
            <person name="Simakov O."/>
            <person name="Marletaz F."/>
            <person name="Cho S.J."/>
            <person name="Edsinger-Gonzales E."/>
            <person name="Havlak P."/>
            <person name="Hellsten U."/>
            <person name="Kuo D.H."/>
            <person name="Larsson T."/>
            <person name="Lv J."/>
            <person name="Arendt D."/>
            <person name="Savage R."/>
            <person name="Osoegawa K."/>
            <person name="de Jong P."/>
            <person name="Grimwood J."/>
            <person name="Chapman J.A."/>
            <person name="Shapiro H."/>
            <person name="Aerts A."/>
            <person name="Otillar R.P."/>
            <person name="Terry A.Y."/>
            <person name="Boore J.L."/>
            <person name="Grigoriev I.V."/>
            <person name="Lindberg D.R."/>
            <person name="Seaver E.C."/>
            <person name="Weisblat D.A."/>
            <person name="Putnam N.H."/>
            <person name="Rokhsar D.S."/>
        </authorList>
    </citation>
    <scope>NUCLEOTIDE SEQUENCE</scope>
    <source>
        <strain evidence="22 24">I ESC-2004</strain>
    </source>
</reference>
<evidence type="ECO:0000313" key="22">
    <source>
        <dbReference type="EMBL" id="ELT87556.1"/>
    </source>
</evidence>
<evidence type="ECO:0000256" key="7">
    <source>
        <dbReference type="ARBA" id="ARBA00022723"/>
    </source>
</evidence>
<evidence type="ECO:0000256" key="1">
    <source>
        <dbReference type="ARBA" id="ARBA00004585"/>
    </source>
</evidence>
<dbReference type="InterPro" id="IPR001841">
    <property type="entry name" value="Znf_RING"/>
</dbReference>
<evidence type="ECO:0000256" key="20">
    <source>
        <dbReference type="SAM" id="Phobius"/>
    </source>
</evidence>
<dbReference type="GO" id="GO:0005778">
    <property type="term" value="C:peroxisomal membrane"/>
    <property type="evidence" value="ECO:0007669"/>
    <property type="project" value="UniProtKB-SubCell"/>
</dbReference>
<dbReference type="GO" id="GO:0008270">
    <property type="term" value="F:zinc ion binding"/>
    <property type="evidence" value="ECO:0007669"/>
    <property type="project" value="UniProtKB-KW"/>
</dbReference>
<dbReference type="EC" id="2.3.2.36" evidence="17"/>
<keyword evidence="8 19" id="KW-0863">Zinc-finger</keyword>
<dbReference type="InterPro" id="IPR025654">
    <property type="entry name" value="PEX2/10"/>
</dbReference>
<dbReference type="HOGENOM" id="CLU_024591_3_1_1"/>
<evidence type="ECO:0000313" key="24">
    <source>
        <dbReference type="Proteomes" id="UP000014760"/>
    </source>
</evidence>
<dbReference type="EnsemblMetazoa" id="CapteT224482">
    <property type="protein sequence ID" value="CapteP224482"/>
    <property type="gene ID" value="CapteG224482"/>
</dbReference>
<keyword evidence="11" id="KW-0653">Protein transport</keyword>
<dbReference type="OMA" id="WHGLMEL"/>
<keyword evidence="7" id="KW-0479">Metal-binding</keyword>
<dbReference type="PANTHER" id="PTHR48178:SF1">
    <property type="entry name" value="PEROXISOME BIOGENESIS FACTOR 2"/>
    <property type="match status" value="1"/>
</dbReference>
<evidence type="ECO:0000256" key="12">
    <source>
        <dbReference type="ARBA" id="ARBA00022989"/>
    </source>
</evidence>
<feature type="domain" description="RING-type" evidence="21">
    <location>
        <begin position="279"/>
        <end position="318"/>
    </location>
</feature>
<dbReference type="SMART" id="SM00184">
    <property type="entry name" value="RING"/>
    <property type="match status" value="1"/>
</dbReference>
<dbReference type="GO" id="GO:0016558">
    <property type="term" value="P:protein import into peroxisome matrix"/>
    <property type="evidence" value="ECO:0007669"/>
    <property type="project" value="InterPro"/>
</dbReference>
<keyword evidence="12 20" id="KW-1133">Transmembrane helix</keyword>